<reference evidence="2 3" key="1">
    <citation type="journal article" date="2023" name="Hortic Res">
        <title>Pangenome of water caltrop reveals structural variations and asymmetric subgenome divergence after allopolyploidization.</title>
        <authorList>
            <person name="Zhang X."/>
            <person name="Chen Y."/>
            <person name="Wang L."/>
            <person name="Yuan Y."/>
            <person name="Fang M."/>
            <person name="Shi L."/>
            <person name="Lu R."/>
            <person name="Comes H.P."/>
            <person name="Ma Y."/>
            <person name="Chen Y."/>
            <person name="Huang G."/>
            <person name="Zhou Y."/>
            <person name="Zheng Z."/>
            <person name="Qiu Y."/>
        </authorList>
    </citation>
    <scope>NUCLEOTIDE SEQUENCE [LARGE SCALE GENOMIC DNA]</scope>
    <source>
        <strain evidence="2">F231</strain>
    </source>
</reference>
<sequence length="70" mass="7628">MKNISVLGFVALVFFVAKVSEMGMVDAKICNKIIPKEDCHFCTGACQKKFGPTASPRCGDNDECNCIYSC</sequence>
<dbReference type="Proteomes" id="UP001346149">
    <property type="component" value="Unassembled WGS sequence"/>
</dbReference>
<feature type="signal peptide" evidence="1">
    <location>
        <begin position="1"/>
        <end position="27"/>
    </location>
</feature>
<comment type="caution">
    <text evidence="2">The sequence shown here is derived from an EMBL/GenBank/DDBJ whole genome shotgun (WGS) entry which is preliminary data.</text>
</comment>
<dbReference type="AlphaFoldDB" id="A0AAN7QDV1"/>
<name>A0AAN7QDV1_TRANT</name>
<proteinExistence type="predicted"/>
<keyword evidence="1" id="KW-0732">Signal</keyword>
<gene>
    <name evidence="2" type="ORF">SAY86_025762</name>
</gene>
<evidence type="ECO:0000313" key="3">
    <source>
        <dbReference type="Proteomes" id="UP001346149"/>
    </source>
</evidence>
<evidence type="ECO:0000256" key="1">
    <source>
        <dbReference type="SAM" id="SignalP"/>
    </source>
</evidence>
<accession>A0AAN7QDV1</accession>
<dbReference type="EMBL" id="JAXQNO010000023">
    <property type="protein sequence ID" value="KAK4764672.1"/>
    <property type="molecule type" value="Genomic_DNA"/>
</dbReference>
<feature type="chain" id="PRO_5042814327" evidence="1">
    <location>
        <begin position="28"/>
        <end position="70"/>
    </location>
</feature>
<keyword evidence="3" id="KW-1185">Reference proteome</keyword>
<evidence type="ECO:0000313" key="2">
    <source>
        <dbReference type="EMBL" id="KAK4764672.1"/>
    </source>
</evidence>
<protein>
    <submittedName>
        <fullName evidence="2">Uncharacterized protein</fullName>
    </submittedName>
</protein>
<organism evidence="2 3">
    <name type="scientific">Trapa natans</name>
    <name type="common">Water chestnut</name>
    <dbReference type="NCBI Taxonomy" id="22666"/>
    <lineage>
        <taxon>Eukaryota</taxon>
        <taxon>Viridiplantae</taxon>
        <taxon>Streptophyta</taxon>
        <taxon>Embryophyta</taxon>
        <taxon>Tracheophyta</taxon>
        <taxon>Spermatophyta</taxon>
        <taxon>Magnoliopsida</taxon>
        <taxon>eudicotyledons</taxon>
        <taxon>Gunneridae</taxon>
        <taxon>Pentapetalae</taxon>
        <taxon>rosids</taxon>
        <taxon>malvids</taxon>
        <taxon>Myrtales</taxon>
        <taxon>Lythraceae</taxon>
        <taxon>Trapa</taxon>
    </lineage>
</organism>